<dbReference type="AlphaFoldDB" id="F0ZJ13"/>
<proteinExistence type="predicted"/>
<dbReference type="Proteomes" id="UP000001064">
    <property type="component" value="Unassembled WGS sequence"/>
</dbReference>
<evidence type="ECO:0000313" key="3">
    <source>
        <dbReference type="Proteomes" id="UP000001064"/>
    </source>
</evidence>
<gene>
    <name evidence="2" type="ORF">DICPUDRAFT_151509</name>
</gene>
<dbReference type="VEuPathDB" id="AmoebaDB:DICPUDRAFT_151509"/>
<dbReference type="EMBL" id="GL871038">
    <property type="protein sequence ID" value="EGC36089.1"/>
    <property type="molecule type" value="Genomic_DNA"/>
</dbReference>
<reference evidence="3" key="1">
    <citation type="journal article" date="2011" name="Genome Biol.">
        <title>Comparative genomics of the social amoebae Dictyostelium discoideum and Dictyostelium purpureum.</title>
        <authorList>
            <consortium name="US DOE Joint Genome Institute (JGI-PGF)"/>
            <person name="Sucgang R."/>
            <person name="Kuo A."/>
            <person name="Tian X."/>
            <person name="Salerno W."/>
            <person name="Parikh A."/>
            <person name="Feasley C.L."/>
            <person name="Dalin E."/>
            <person name="Tu H."/>
            <person name="Huang E."/>
            <person name="Barry K."/>
            <person name="Lindquist E."/>
            <person name="Shapiro H."/>
            <person name="Bruce D."/>
            <person name="Schmutz J."/>
            <person name="Salamov A."/>
            <person name="Fey P."/>
            <person name="Gaudet P."/>
            <person name="Anjard C."/>
            <person name="Babu M.M."/>
            <person name="Basu S."/>
            <person name="Bushmanova Y."/>
            <person name="van der Wel H."/>
            <person name="Katoh-Kurasawa M."/>
            <person name="Dinh C."/>
            <person name="Coutinho P.M."/>
            <person name="Saito T."/>
            <person name="Elias M."/>
            <person name="Schaap P."/>
            <person name="Kay R.R."/>
            <person name="Henrissat B."/>
            <person name="Eichinger L."/>
            <person name="Rivero F."/>
            <person name="Putnam N.H."/>
            <person name="West C.M."/>
            <person name="Loomis W.F."/>
            <person name="Chisholm R.L."/>
            <person name="Shaulsky G."/>
            <person name="Strassmann J.E."/>
            <person name="Queller D.C."/>
            <person name="Kuspa A."/>
            <person name="Grigoriev I.V."/>
        </authorList>
    </citation>
    <scope>NUCLEOTIDE SEQUENCE [LARGE SCALE GENOMIC DNA]</scope>
    <source>
        <strain evidence="3">QSDP1</strain>
    </source>
</reference>
<evidence type="ECO:0000313" key="2">
    <source>
        <dbReference type="EMBL" id="EGC36089.1"/>
    </source>
</evidence>
<name>F0ZJ13_DICPU</name>
<dbReference type="GeneID" id="10501346"/>
<keyword evidence="1" id="KW-0175">Coiled coil</keyword>
<dbReference type="RefSeq" id="XP_003287407.1">
    <property type="nucleotide sequence ID" value="XM_003287359.1"/>
</dbReference>
<organism evidence="2 3">
    <name type="scientific">Dictyostelium purpureum</name>
    <name type="common">Slime mold</name>
    <dbReference type="NCBI Taxonomy" id="5786"/>
    <lineage>
        <taxon>Eukaryota</taxon>
        <taxon>Amoebozoa</taxon>
        <taxon>Evosea</taxon>
        <taxon>Eumycetozoa</taxon>
        <taxon>Dictyostelia</taxon>
        <taxon>Dictyosteliales</taxon>
        <taxon>Dictyosteliaceae</taxon>
        <taxon>Dictyostelium</taxon>
    </lineage>
</organism>
<dbReference type="InParanoid" id="F0ZJ13"/>
<accession>F0ZJ13</accession>
<dbReference type="KEGG" id="dpp:DICPUDRAFT_151509"/>
<protein>
    <submittedName>
        <fullName evidence="2">Uncharacterized protein</fullName>
    </submittedName>
</protein>
<feature type="coiled-coil region" evidence="1">
    <location>
        <begin position="4"/>
        <end position="73"/>
    </location>
</feature>
<keyword evidence="3" id="KW-1185">Reference proteome</keyword>
<evidence type="ECO:0000256" key="1">
    <source>
        <dbReference type="SAM" id="Coils"/>
    </source>
</evidence>
<sequence>MNINEIAKQQISMHQQRITNLENYNKKLYNDCVDLYAYNQLLISENNFAKNDIAAYQEKTENLESNFNKYLQVRQEIIEKYCCSTKVIALENNKLREQINSQDKYCASLLKKCNERIPSSISGSLFSPSSWISLRWFRSSVENFGTGFITFENSCESEEVKRSKAIII</sequence>